<dbReference type="Pfam" id="PF08872">
    <property type="entry name" value="KGK"/>
    <property type="match status" value="1"/>
</dbReference>
<gene>
    <name evidence="1" type="ORF">VB854_01365</name>
</gene>
<evidence type="ECO:0000313" key="2">
    <source>
        <dbReference type="Proteomes" id="UP001301728"/>
    </source>
</evidence>
<keyword evidence="2" id="KW-1185">Reference proteome</keyword>
<comment type="caution">
    <text evidence="1">The sequence shown here is derived from an EMBL/GenBank/DDBJ whole genome shotgun (WGS) entry which is preliminary data.</text>
</comment>
<reference evidence="1 2" key="1">
    <citation type="submission" date="2023-12" db="EMBL/GenBank/DDBJ databases">
        <title>Baltic Sea Cyanobacteria.</title>
        <authorList>
            <person name="Delbaje E."/>
            <person name="Fewer D.P."/>
            <person name="Shishido T.K."/>
        </authorList>
    </citation>
    <scope>NUCLEOTIDE SEQUENCE [LARGE SCALE GENOMIC DNA]</scope>
    <source>
        <strain evidence="1 2">CCNP 1315</strain>
    </source>
</reference>
<dbReference type="Proteomes" id="UP001301728">
    <property type="component" value="Unassembled WGS sequence"/>
</dbReference>
<dbReference type="InterPro" id="IPR014971">
    <property type="entry name" value="KGK"/>
</dbReference>
<accession>A0ABU5TRU5</accession>
<protein>
    <submittedName>
        <fullName evidence="1">KGK domain-containing protein</fullName>
    </submittedName>
</protein>
<sequence>MSQFELLNDDTTILMINQDTFTVARLKQLISKKLYQKLVEKPGNTSYSIQSSFLKGLIIGEEQNVKISMSNFQFTFPTEGMDCKLLNLNTKEWELGKLRIFSDVKITNNGGNINAKINELKLEFATDEPPLSDIETSLDEFRKQNLES</sequence>
<evidence type="ECO:0000313" key="1">
    <source>
        <dbReference type="EMBL" id="MEA5517589.1"/>
    </source>
</evidence>
<dbReference type="EMBL" id="JAYGHT010000002">
    <property type="protein sequence ID" value="MEA5517589.1"/>
    <property type="molecule type" value="Genomic_DNA"/>
</dbReference>
<proteinExistence type="predicted"/>
<name>A0ABU5TRU5_9CYAN</name>
<organism evidence="1 2">
    <name type="scientific">Limnoraphis robusta CCNP1315</name>
    <dbReference type="NCBI Taxonomy" id="3110306"/>
    <lineage>
        <taxon>Bacteria</taxon>
        <taxon>Bacillati</taxon>
        <taxon>Cyanobacteriota</taxon>
        <taxon>Cyanophyceae</taxon>
        <taxon>Oscillatoriophycideae</taxon>
        <taxon>Oscillatoriales</taxon>
        <taxon>Sirenicapillariaceae</taxon>
        <taxon>Limnoraphis</taxon>
    </lineage>
</organism>
<dbReference type="RefSeq" id="WP_323272883.1">
    <property type="nucleotide sequence ID" value="NZ_JAYGHT010000002.1"/>
</dbReference>